<evidence type="ECO:0000256" key="1">
    <source>
        <dbReference type="ARBA" id="ARBA00022679"/>
    </source>
</evidence>
<dbReference type="RefSeq" id="WP_092640349.1">
    <property type="nucleotide sequence ID" value="NZ_FNID01000018.1"/>
</dbReference>
<accession>A0A1H0B2H4</accession>
<dbReference type="OrthoDB" id="9777193at2"/>
<dbReference type="Proteomes" id="UP000199182">
    <property type="component" value="Unassembled WGS sequence"/>
</dbReference>
<dbReference type="PANTHER" id="PTHR13707:SF60">
    <property type="entry name" value="ACETATE COA-TRANSFERASE SUBUNIT ALPHA"/>
    <property type="match status" value="1"/>
</dbReference>
<dbReference type="STRING" id="258515.SAMN05192585_11833"/>
<proteinExistence type="predicted"/>
<sequence length="270" mass="29162">MNKLMSLTQAVELIKDGTTVGIGGNVLHRAPMAIIREMARQGKKNLRIVKTAGAMDVDLLCLAECAYSVDAGFISYETEYSLAGHYRKAVQSGTVKGNEHACYTVISALRAASAGIPFMPVKGLQVSDLIAVNDYFTRIRDPFSGEEVTVVKAIRPDIAIIHVQEADTNGNARITGPKYDDILLSRAADKVIISAETIVPVTKFSFSSEKADIPHFMTAAVVLAPKGAAPCSCTGRYDIDRSGLDTFKAIKDKGGLEAYLEQYKLADRGR</sequence>
<dbReference type="Gene3D" id="3.30.30.40">
    <property type="match status" value="1"/>
</dbReference>
<dbReference type="GO" id="GO:0008410">
    <property type="term" value="F:CoA-transferase activity"/>
    <property type="evidence" value="ECO:0007669"/>
    <property type="project" value="InterPro"/>
</dbReference>
<keyword evidence="3" id="KW-1185">Reference proteome</keyword>
<evidence type="ECO:0000313" key="3">
    <source>
        <dbReference type="Proteomes" id="UP000199182"/>
    </source>
</evidence>
<dbReference type="Gene3D" id="3.40.1080.10">
    <property type="entry name" value="Glutaconate Coenzyme A-transferase"/>
    <property type="match status" value="1"/>
</dbReference>
<dbReference type="InterPro" id="IPR004165">
    <property type="entry name" value="CoA_trans_fam_I"/>
</dbReference>
<dbReference type="AlphaFoldDB" id="A0A1H0B2H4"/>
<organism evidence="2 3">
    <name type="scientific">Acetanaerobacterium elongatum</name>
    <dbReference type="NCBI Taxonomy" id="258515"/>
    <lineage>
        <taxon>Bacteria</taxon>
        <taxon>Bacillati</taxon>
        <taxon>Bacillota</taxon>
        <taxon>Clostridia</taxon>
        <taxon>Eubacteriales</taxon>
        <taxon>Oscillospiraceae</taxon>
        <taxon>Acetanaerobacterium</taxon>
    </lineage>
</organism>
<evidence type="ECO:0000313" key="2">
    <source>
        <dbReference type="EMBL" id="SDN39840.1"/>
    </source>
</evidence>
<reference evidence="2 3" key="1">
    <citation type="submission" date="2016-10" db="EMBL/GenBank/DDBJ databases">
        <authorList>
            <person name="de Groot N.N."/>
        </authorList>
    </citation>
    <scope>NUCLEOTIDE SEQUENCE [LARGE SCALE GENOMIC DNA]</scope>
    <source>
        <strain evidence="2 3">CGMCC 1.5012</strain>
    </source>
</reference>
<dbReference type="InterPro" id="IPR037171">
    <property type="entry name" value="NagB/RpiA_transferase-like"/>
</dbReference>
<dbReference type="PANTHER" id="PTHR13707">
    <property type="entry name" value="KETOACID-COENZYME A TRANSFERASE"/>
    <property type="match status" value="1"/>
</dbReference>
<dbReference type="EMBL" id="FNID01000018">
    <property type="protein sequence ID" value="SDN39840.1"/>
    <property type="molecule type" value="Genomic_DNA"/>
</dbReference>
<keyword evidence="1 2" id="KW-0808">Transferase</keyword>
<gene>
    <name evidence="2" type="ORF">SAMN05192585_11833</name>
</gene>
<name>A0A1H0B2H4_9FIRM</name>
<dbReference type="Pfam" id="PF01144">
    <property type="entry name" value="CoA_trans"/>
    <property type="match status" value="1"/>
</dbReference>
<dbReference type="SUPFAM" id="SSF100950">
    <property type="entry name" value="NagB/RpiA/CoA transferase-like"/>
    <property type="match status" value="1"/>
</dbReference>
<protein>
    <submittedName>
        <fullName evidence="2">Glutaconate CoA-transferase subunit A</fullName>
    </submittedName>
</protein>
<dbReference type="SMART" id="SM00882">
    <property type="entry name" value="CoA_trans"/>
    <property type="match status" value="1"/>
</dbReference>